<comment type="caution">
    <text evidence="1">The sequence shown here is derived from an EMBL/GenBank/DDBJ whole genome shotgun (WGS) entry which is preliminary data.</text>
</comment>
<reference evidence="1 2" key="1">
    <citation type="submission" date="2016-07" db="EMBL/GenBank/DDBJ databases">
        <title>Caryophanon latum genome sequencing.</title>
        <authorList>
            <person name="Verma A."/>
            <person name="Pal Y."/>
            <person name="Krishnamurthi S."/>
        </authorList>
    </citation>
    <scope>NUCLEOTIDE SEQUENCE [LARGE SCALE GENOMIC DNA]</scope>
    <source>
        <strain evidence="1 2">DSM 14151</strain>
    </source>
</reference>
<evidence type="ECO:0000313" key="1">
    <source>
        <dbReference type="EMBL" id="OCS92570.1"/>
    </source>
</evidence>
<organism evidence="1 2">
    <name type="scientific">Caryophanon latum</name>
    <dbReference type="NCBI Taxonomy" id="33977"/>
    <lineage>
        <taxon>Bacteria</taxon>
        <taxon>Bacillati</taxon>
        <taxon>Bacillota</taxon>
        <taxon>Bacilli</taxon>
        <taxon>Bacillales</taxon>
        <taxon>Caryophanaceae</taxon>
        <taxon>Caryophanon</taxon>
    </lineage>
</organism>
<dbReference type="EMBL" id="MATO01000015">
    <property type="protein sequence ID" value="OCS92570.1"/>
    <property type="molecule type" value="Genomic_DNA"/>
</dbReference>
<gene>
    <name evidence="1" type="ORF">A6K76_06725</name>
</gene>
<keyword evidence="2" id="KW-1185">Reference proteome</keyword>
<sequence length="190" mass="22572">MKFNELVIKFEHDTFKREKRLIDYIEKLQNEQVEVISKGMLFVLVKELNKNYVVIMNKNQIEFRFAAQYKEKKQRIQEVLHALGSLDNIRNVEALALVEIPHKEKTFNHLFQSLPKSVEVEFLGFKINDANDVYHVSLTNFIESGKRKCIIKRELSNISYDNLINYDTAIIEMKMEEMMKKTYYVINTEV</sequence>
<proteinExistence type="predicted"/>
<dbReference type="RefSeq" id="WP_066462462.1">
    <property type="nucleotide sequence ID" value="NZ_MATO01000015.1"/>
</dbReference>
<dbReference type="AlphaFoldDB" id="A0A1C0YZG0"/>
<protein>
    <submittedName>
        <fullName evidence="1">Uncharacterized protein</fullName>
    </submittedName>
</protein>
<name>A0A1C0YZG0_9BACL</name>
<accession>A0A1C0YZG0</accession>
<evidence type="ECO:0000313" key="2">
    <source>
        <dbReference type="Proteomes" id="UP000093482"/>
    </source>
</evidence>
<dbReference type="Proteomes" id="UP000093482">
    <property type="component" value="Unassembled WGS sequence"/>
</dbReference>